<feature type="compositionally biased region" description="Low complexity" evidence="8">
    <location>
        <begin position="120"/>
        <end position="131"/>
    </location>
</feature>
<keyword evidence="11" id="KW-1185">Reference proteome</keyword>
<dbReference type="InterPro" id="IPR036236">
    <property type="entry name" value="Znf_C2H2_sf"/>
</dbReference>
<evidence type="ECO:0000256" key="3">
    <source>
        <dbReference type="ARBA" id="ARBA00022771"/>
    </source>
</evidence>
<keyword evidence="2" id="KW-0677">Repeat</keyword>
<reference evidence="10 11" key="1">
    <citation type="journal article" date="2020" name="Nat. Food">
        <title>A phased Vanilla planifolia genome enables genetic improvement of flavour and production.</title>
        <authorList>
            <person name="Hasing T."/>
            <person name="Tang H."/>
            <person name="Brym M."/>
            <person name="Khazi F."/>
            <person name="Huang T."/>
            <person name="Chambers A.H."/>
        </authorList>
    </citation>
    <scope>NUCLEOTIDE SEQUENCE [LARGE SCALE GENOMIC DNA]</scope>
    <source>
        <tissue evidence="10">Leaf</tissue>
    </source>
</reference>
<evidence type="ECO:0000256" key="8">
    <source>
        <dbReference type="SAM" id="MobiDB-lite"/>
    </source>
</evidence>
<keyword evidence="5" id="KW-0805">Transcription regulation</keyword>
<feature type="domain" description="C2H2-type" evidence="9">
    <location>
        <begin position="51"/>
        <end position="78"/>
    </location>
</feature>
<evidence type="ECO:0000256" key="2">
    <source>
        <dbReference type="ARBA" id="ARBA00022737"/>
    </source>
</evidence>
<evidence type="ECO:0000259" key="9">
    <source>
        <dbReference type="PROSITE" id="PS50157"/>
    </source>
</evidence>
<keyword evidence="6" id="KW-0804">Transcription</keyword>
<evidence type="ECO:0000313" key="11">
    <source>
        <dbReference type="Proteomes" id="UP000636800"/>
    </source>
</evidence>
<dbReference type="Proteomes" id="UP000636800">
    <property type="component" value="Chromosome 1"/>
</dbReference>
<dbReference type="GO" id="GO:0008270">
    <property type="term" value="F:zinc ion binding"/>
    <property type="evidence" value="ECO:0007669"/>
    <property type="project" value="UniProtKB-KW"/>
</dbReference>
<dbReference type="PANTHER" id="PTHR45988">
    <property type="entry name" value="C2H2 TYPE ZINC FINGER TRANSCRIPTION FACTOR FAMILY-RELATED"/>
    <property type="match status" value="1"/>
</dbReference>
<keyword evidence="4" id="KW-0862">Zinc</keyword>
<dbReference type="InterPro" id="IPR013087">
    <property type="entry name" value="Znf_C2H2_type"/>
</dbReference>
<dbReference type="EMBL" id="JADCNL010000001">
    <property type="protein sequence ID" value="KAG0495772.1"/>
    <property type="molecule type" value="Genomic_DNA"/>
</dbReference>
<dbReference type="PROSITE" id="PS50157">
    <property type="entry name" value="ZINC_FINGER_C2H2_2"/>
    <property type="match status" value="1"/>
</dbReference>
<evidence type="ECO:0000256" key="4">
    <source>
        <dbReference type="ARBA" id="ARBA00022833"/>
    </source>
</evidence>
<evidence type="ECO:0000256" key="1">
    <source>
        <dbReference type="ARBA" id="ARBA00022723"/>
    </source>
</evidence>
<evidence type="ECO:0000256" key="5">
    <source>
        <dbReference type="ARBA" id="ARBA00023015"/>
    </source>
</evidence>
<protein>
    <recommendedName>
        <fullName evidence="9">C2H2-type domain-containing protein</fullName>
    </recommendedName>
</protein>
<dbReference type="PROSITE" id="PS00028">
    <property type="entry name" value="ZINC_FINGER_C2H2_1"/>
    <property type="match status" value="1"/>
</dbReference>
<dbReference type="SUPFAM" id="SSF57667">
    <property type="entry name" value="beta-beta-alpha zinc fingers"/>
    <property type="match status" value="1"/>
</dbReference>
<dbReference type="InterPro" id="IPR044653">
    <property type="entry name" value="AZF1/2/3-like"/>
</dbReference>
<evidence type="ECO:0000256" key="7">
    <source>
        <dbReference type="PROSITE-ProRule" id="PRU00042"/>
    </source>
</evidence>
<keyword evidence="1" id="KW-0479">Metal-binding</keyword>
<feature type="compositionally biased region" description="Polar residues" evidence="8">
    <location>
        <begin position="106"/>
        <end position="119"/>
    </location>
</feature>
<sequence length="162" mass="18099">MEESESSWKKEFSDIEIQVANILVTMPETILTREKQRKEAEAKAMLRDKRHVCHICNKSFDTGMALGGHMSGHRLESMQKEGASTTTKASTEVEDEEVMRAKEQRSNPLMCSSSSNEMQPSAPTTAVASSSEDSMVAKTGMTVEPRIHVCDFNLNELPKFEQ</sequence>
<dbReference type="PANTHER" id="PTHR45988:SF18">
    <property type="entry name" value="C2H2-TYPE ZINC FINGER FAMILY PROTEIN"/>
    <property type="match status" value="1"/>
</dbReference>
<name>A0A835VEF1_VANPL</name>
<dbReference type="OrthoDB" id="154356at2759"/>
<dbReference type="GO" id="GO:0003700">
    <property type="term" value="F:DNA-binding transcription factor activity"/>
    <property type="evidence" value="ECO:0007669"/>
    <property type="project" value="InterPro"/>
</dbReference>
<dbReference type="Gene3D" id="3.30.160.60">
    <property type="entry name" value="Classic Zinc Finger"/>
    <property type="match status" value="1"/>
</dbReference>
<dbReference type="GO" id="GO:0000976">
    <property type="term" value="F:transcription cis-regulatory region binding"/>
    <property type="evidence" value="ECO:0007669"/>
    <property type="project" value="TreeGrafter"/>
</dbReference>
<dbReference type="GO" id="GO:0005634">
    <property type="term" value="C:nucleus"/>
    <property type="evidence" value="ECO:0007669"/>
    <property type="project" value="TreeGrafter"/>
</dbReference>
<evidence type="ECO:0000313" key="10">
    <source>
        <dbReference type="EMBL" id="KAG0495772.1"/>
    </source>
</evidence>
<accession>A0A835VEF1</accession>
<evidence type="ECO:0000256" key="6">
    <source>
        <dbReference type="ARBA" id="ARBA00023163"/>
    </source>
</evidence>
<feature type="region of interest" description="Disordered" evidence="8">
    <location>
        <begin position="76"/>
        <end position="133"/>
    </location>
</feature>
<comment type="caution">
    <text evidence="10">The sequence shown here is derived from an EMBL/GenBank/DDBJ whole genome shotgun (WGS) entry which is preliminary data.</text>
</comment>
<gene>
    <name evidence="10" type="ORF">HPP92_000463</name>
</gene>
<organism evidence="10 11">
    <name type="scientific">Vanilla planifolia</name>
    <name type="common">Vanilla</name>
    <dbReference type="NCBI Taxonomy" id="51239"/>
    <lineage>
        <taxon>Eukaryota</taxon>
        <taxon>Viridiplantae</taxon>
        <taxon>Streptophyta</taxon>
        <taxon>Embryophyta</taxon>
        <taxon>Tracheophyta</taxon>
        <taxon>Spermatophyta</taxon>
        <taxon>Magnoliopsida</taxon>
        <taxon>Liliopsida</taxon>
        <taxon>Asparagales</taxon>
        <taxon>Orchidaceae</taxon>
        <taxon>Vanilloideae</taxon>
        <taxon>Vanilleae</taxon>
        <taxon>Vanilla</taxon>
    </lineage>
</organism>
<proteinExistence type="predicted"/>
<keyword evidence="3 7" id="KW-0863">Zinc-finger</keyword>
<dbReference type="Pfam" id="PF13912">
    <property type="entry name" value="zf-C2H2_6"/>
    <property type="match status" value="1"/>
</dbReference>
<dbReference type="AlphaFoldDB" id="A0A835VEF1"/>